<evidence type="ECO:0000313" key="1">
    <source>
        <dbReference type="EMBL" id="GFH13893.1"/>
    </source>
</evidence>
<dbReference type="EMBL" id="BLLF01000664">
    <property type="protein sequence ID" value="GFH13893.1"/>
    <property type="molecule type" value="Genomic_DNA"/>
</dbReference>
<dbReference type="Proteomes" id="UP000485058">
    <property type="component" value="Unassembled WGS sequence"/>
</dbReference>
<feature type="non-terminal residue" evidence="1">
    <location>
        <position position="23"/>
    </location>
</feature>
<comment type="caution">
    <text evidence="1">The sequence shown here is derived from an EMBL/GenBank/DDBJ whole genome shotgun (WGS) entry which is preliminary data.</text>
</comment>
<evidence type="ECO:0000313" key="2">
    <source>
        <dbReference type="Proteomes" id="UP000485058"/>
    </source>
</evidence>
<feature type="non-terminal residue" evidence="1">
    <location>
        <position position="1"/>
    </location>
</feature>
<reference evidence="1 2" key="1">
    <citation type="submission" date="2020-02" db="EMBL/GenBank/DDBJ databases">
        <title>Draft genome sequence of Haematococcus lacustris strain NIES-144.</title>
        <authorList>
            <person name="Morimoto D."/>
            <person name="Nakagawa S."/>
            <person name="Yoshida T."/>
            <person name="Sawayama S."/>
        </authorList>
    </citation>
    <scope>NUCLEOTIDE SEQUENCE [LARGE SCALE GENOMIC DNA]</scope>
    <source>
        <strain evidence="1 2">NIES-144</strain>
    </source>
</reference>
<name>A0A699YUP9_HAELA</name>
<gene>
    <name evidence="1" type="ORF">HaLaN_09856</name>
</gene>
<protein>
    <submittedName>
        <fullName evidence="1">Uncharacterized protein</fullName>
    </submittedName>
</protein>
<proteinExistence type="predicted"/>
<dbReference type="AlphaFoldDB" id="A0A699YUP9"/>
<organism evidence="1 2">
    <name type="scientific">Haematococcus lacustris</name>
    <name type="common">Green alga</name>
    <name type="synonym">Haematococcus pluvialis</name>
    <dbReference type="NCBI Taxonomy" id="44745"/>
    <lineage>
        <taxon>Eukaryota</taxon>
        <taxon>Viridiplantae</taxon>
        <taxon>Chlorophyta</taxon>
        <taxon>core chlorophytes</taxon>
        <taxon>Chlorophyceae</taxon>
        <taxon>CS clade</taxon>
        <taxon>Chlamydomonadales</taxon>
        <taxon>Haematococcaceae</taxon>
        <taxon>Haematococcus</taxon>
    </lineage>
</organism>
<accession>A0A699YUP9</accession>
<keyword evidence="2" id="KW-1185">Reference proteome</keyword>
<sequence>MAHLRAKILMRGGPISMAEYMQV</sequence>